<feature type="domain" description="AB hydrolase-1" evidence="1">
    <location>
        <begin position="39"/>
        <end position="180"/>
    </location>
</feature>
<sequence>MITVYLFSGLGADYRAFRYLDLSGFHVVHIPWITPLAHEHIESYAKRLSAPITAPNAILIGLSFGGILAIEVAKQVAVHGIILLASIKNYSELPFYYRWIGKLRLHHLVPTSWLAKPHFWSAWIFGAKTKAEKKLMATILKDTDIPFLTWALDVILSWKNTEIPNRLIHIHGTKDRLLPLRFVNADIIIDGGEHLMTINKAKEVSKAIRHAIVHFFPTVYPPKCSESDVIKRSI</sequence>
<name>A0ABP9B7Y3_9SPHI</name>
<reference evidence="3" key="1">
    <citation type="journal article" date="2019" name="Int. J. Syst. Evol. Microbiol.">
        <title>The Global Catalogue of Microorganisms (GCM) 10K type strain sequencing project: providing services to taxonomists for standard genome sequencing and annotation.</title>
        <authorList>
            <consortium name="The Broad Institute Genomics Platform"/>
            <consortium name="The Broad Institute Genome Sequencing Center for Infectious Disease"/>
            <person name="Wu L."/>
            <person name="Ma J."/>
        </authorList>
    </citation>
    <scope>NUCLEOTIDE SEQUENCE [LARGE SCALE GENOMIC DNA]</scope>
    <source>
        <strain evidence="3">JCM 18200</strain>
    </source>
</reference>
<dbReference type="RefSeq" id="WP_345231608.1">
    <property type="nucleotide sequence ID" value="NZ_BAABIQ010000031.1"/>
</dbReference>
<evidence type="ECO:0000313" key="3">
    <source>
        <dbReference type="Proteomes" id="UP001501411"/>
    </source>
</evidence>
<dbReference type="InterPro" id="IPR029058">
    <property type="entry name" value="AB_hydrolase_fold"/>
</dbReference>
<dbReference type="Pfam" id="PF12697">
    <property type="entry name" value="Abhydrolase_6"/>
    <property type="match status" value="1"/>
</dbReference>
<dbReference type="InterPro" id="IPR000073">
    <property type="entry name" value="AB_hydrolase_1"/>
</dbReference>
<dbReference type="SUPFAM" id="SSF53474">
    <property type="entry name" value="alpha/beta-Hydrolases"/>
    <property type="match status" value="1"/>
</dbReference>
<proteinExistence type="predicted"/>
<accession>A0ABP9B7Y3</accession>
<evidence type="ECO:0000259" key="1">
    <source>
        <dbReference type="Pfam" id="PF12697"/>
    </source>
</evidence>
<dbReference type="Proteomes" id="UP001501411">
    <property type="component" value="Unassembled WGS sequence"/>
</dbReference>
<gene>
    <name evidence="2" type="ORF">GCM10023231_19780</name>
</gene>
<organism evidence="2 3">
    <name type="scientific">Olivibacter ginsenosidimutans</name>
    <dbReference type="NCBI Taxonomy" id="1176537"/>
    <lineage>
        <taxon>Bacteria</taxon>
        <taxon>Pseudomonadati</taxon>
        <taxon>Bacteroidota</taxon>
        <taxon>Sphingobacteriia</taxon>
        <taxon>Sphingobacteriales</taxon>
        <taxon>Sphingobacteriaceae</taxon>
        <taxon>Olivibacter</taxon>
    </lineage>
</organism>
<evidence type="ECO:0000313" key="2">
    <source>
        <dbReference type="EMBL" id="GAA4791892.1"/>
    </source>
</evidence>
<protein>
    <recommendedName>
        <fullName evidence="1">AB hydrolase-1 domain-containing protein</fullName>
    </recommendedName>
</protein>
<comment type="caution">
    <text evidence="2">The sequence shown here is derived from an EMBL/GenBank/DDBJ whole genome shotgun (WGS) entry which is preliminary data.</text>
</comment>
<dbReference type="Gene3D" id="3.40.50.1820">
    <property type="entry name" value="alpha/beta hydrolase"/>
    <property type="match status" value="1"/>
</dbReference>
<dbReference type="EMBL" id="BAABIQ010000031">
    <property type="protein sequence ID" value="GAA4791892.1"/>
    <property type="molecule type" value="Genomic_DNA"/>
</dbReference>
<keyword evidence="3" id="KW-1185">Reference proteome</keyword>